<sequence length="276" mass="31073">MSAVLTVKDLHVLFLHEGKSLPIVSDINFSVRRGQCLGILGESGSGKSMTCKAVLGLLDKNFEIRGSARFENRELLLESAENLRRLRGSKICTVLQNPMSCFDPLFRIGEQMEETLVEHTPLRRTALREKCLEILNLMRINNPQEVLRKYPHQLSGGMLQRVMIGLAVGLEPDLIIADEPTTAIDSISQHSIMQEFMRIKQTGKTSMIFISHDLGVLSYIADEVLVMHRGKVVEQGSPEHVFDHASDPYTRHLIAQHKAVMRKFLRAIHPAREAMA</sequence>
<dbReference type="InterPro" id="IPR003593">
    <property type="entry name" value="AAA+_ATPase"/>
</dbReference>
<dbReference type="InterPro" id="IPR027417">
    <property type="entry name" value="P-loop_NTPase"/>
</dbReference>
<dbReference type="PROSITE" id="PS00211">
    <property type="entry name" value="ABC_TRANSPORTER_1"/>
    <property type="match status" value="1"/>
</dbReference>
<proteinExistence type="inferred from homology"/>
<evidence type="ECO:0000259" key="10">
    <source>
        <dbReference type="PROSITE" id="PS50893"/>
    </source>
</evidence>
<feature type="domain" description="ABC transporter" evidence="10">
    <location>
        <begin position="5"/>
        <end position="254"/>
    </location>
</feature>
<evidence type="ECO:0000313" key="11">
    <source>
        <dbReference type="EMBL" id="MBB5142425.1"/>
    </source>
</evidence>
<evidence type="ECO:0000256" key="9">
    <source>
        <dbReference type="ARBA" id="ARBA00023136"/>
    </source>
</evidence>
<keyword evidence="4" id="KW-1003">Cell membrane</keyword>
<dbReference type="PANTHER" id="PTHR43297">
    <property type="entry name" value="OLIGOPEPTIDE TRANSPORT ATP-BINDING PROTEIN APPD"/>
    <property type="match status" value="1"/>
</dbReference>
<keyword evidence="6" id="KW-0547">Nucleotide-binding</keyword>
<evidence type="ECO:0000256" key="8">
    <source>
        <dbReference type="ARBA" id="ARBA00022967"/>
    </source>
</evidence>
<keyword evidence="9" id="KW-0472">Membrane</keyword>
<dbReference type="Gene3D" id="3.40.50.300">
    <property type="entry name" value="P-loop containing nucleotide triphosphate hydrolases"/>
    <property type="match status" value="1"/>
</dbReference>
<dbReference type="GO" id="GO:0005524">
    <property type="term" value="F:ATP binding"/>
    <property type="evidence" value="ECO:0007669"/>
    <property type="project" value="UniProtKB-KW"/>
</dbReference>
<keyword evidence="5" id="KW-0997">Cell inner membrane</keyword>
<reference evidence="11 12" key="1">
    <citation type="submission" date="2020-08" db="EMBL/GenBank/DDBJ databases">
        <title>Genomic Encyclopedia of Type Strains, Phase IV (KMG-IV): sequencing the most valuable type-strain genomes for metagenomic binning, comparative biology and taxonomic classification.</title>
        <authorList>
            <person name="Goeker M."/>
        </authorList>
    </citation>
    <scope>NUCLEOTIDE SEQUENCE [LARGE SCALE GENOMIC DNA]</scope>
    <source>
        <strain evidence="11 12">DSM 11275</strain>
    </source>
</reference>
<evidence type="ECO:0000256" key="2">
    <source>
        <dbReference type="ARBA" id="ARBA00005417"/>
    </source>
</evidence>
<dbReference type="Proteomes" id="UP000539075">
    <property type="component" value="Unassembled WGS sequence"/>
</dbReference>
<protein>
    <submittedName>
        <fullName evidence="11">Nickel transport system ATP-binding protein</fullName>
    </submittedName>
</protein>
<dbReference type="RefSeq" id="WP_183717795.1">
    <property type="nucleotide sequence ID" value="NZ_JACHGO010000001.1"/>
</dbReference>
<accession>A0A7W8C2B9</accession>
<organism evidence="11 12">
    <name type="scientific">Desulfovibrio intestinalis</name>
    <dbReference type="NCBI Taxonomy" id="58621"/>
    <lineage>
        <taxon>Bacteria</taxon>
        <taxon>Pseudomonadati</taxon>
        <taxon>Thermodesulfobacteriota</taxon>
        <taxon>Desulfovibrionia</taxon>
        <taxon>Desulfovibrionales</taxon>
        <taxon>Desulfovibrionaceae</taxon>
        <taxon>Desulfovibrio</taxon>
    </lineage>
</organism>
<dbReference type="EMBL" id="JACHGO010000001">
    <property type="protein sequence ID" value="MBB5142425.1"/>
    <property type="molecule type" value="Genomic_DNA"/>
</dbReference>
<dbReference type="PROSITE" id="PS50893">
    <property type="entry name" value="ABC_TRANSPORTER_2"/>
    <property type="match status" value="1"/>
</dbReference>
<evidence type="ECO:0000256" key="4">
    <source>
        <dbReference type="ARBA" id="ARBA00022475"/>
    </source>
</evidence>
<evidence type="ECO:0000256" key="1">
    <source>
        <dbReference type="ARBA" id="ARBA00004417"/>
    </source>
</evidence>
<keyword evidence="8" id="KW-1278">Translocase</keyword>
<dbReference type="GO" id="GO:0016887">
    <property type="term" value="F:ATP hydrolysis activity"/>
    <property type="evidence" value="ECO:0007669"/>
    <property type="project" value="InterPro"/>
</dbReference>
<evidence type="ECO:0000256" key="3">
    <source>
        <dbReference type="ARBA" id="ARBA00022448"/>
    </source>
</evidence>
<dbReference type="InterPro" id="IPR017871">
    <property type="entry name" value="ABC_transporter-like_CS"/>
</dbReference>
<dbReference type="SMART" id="SM00382">
    <property type="entry name" value="AAA"/>
    <property type="match status" value="1"/>
</dbReference>
<gene>
    <name evidence="11" type="ORF">HNQ38_000488</name>
</gene>
<dbReference type="SUPFAM" id="SSF52540">
    <property type="entry name" value="P-loop containing nucleoside triphosphate hydrolases"/>
    <property type="match status" value="1"/>
</dbReference>
<keyword evidence="3" id="KW-0813">Transport</keyword>
<comment type="subcellular location">
    <subcellularLocation>
        <location evidence="1">Cell inner membrane</location>
        <topology evidence="1">Peripheral membrane protein</topology>
    </subcellularLocation>
</comment>
<dbReference type="GO" id="GO:0005886">
    <property type="term" value="C:plasma membrane"/>
    <property type="evidence" value="ECO:0007669"/>
    <property type="project" value="UniProtKB-SubCell"/>
</dbReference>
<comment type="similarity">
    <text evidence="2">Belongs to the ABC transporter superfamily.</text>
</comment>
<keyword evidence="7 11" id="KW-0067">ATP-binding</keyword>
<evidence type="ECO:0000256" key="6">
    <source>
        <dbReference type="ARBA" id="ARBA00022741"/>
    </source>
</evidence>
<dbReference type="CDD" id="cd03257">
    <property type="entry name" value="ABC_NikE_OppD_transporters"/>
    <property type="match status" value="1"/>
</dbReference>
<comment type="caution">
    <text evidence="11">The sequence shown here is derived from an EMBL/GenBank/DDBJ whole genome shotgun (WGS) entry which is preliminary data.</text>
</comment>
<evidence type="ECO:0000256" key="5">
    <source>
        <dbReference type="ARBA" id="ARBA00022519"/>
    </source>
</evidence>
<name>A0A7W8C2B9_9BACT</name>
<evidence type="ECO:0000313" key="12">
    <source>
        <dbReference type="Proteomes" id="UP000539075"/>
    </source>
</evidence>
<dbReference type="AlphaFoldDB" id="A0A7W8C2B9"/>
<dbReference type="InterPro" id="IPR050388">
    <property type="entry name" value="ABC_Ni/Peptide_Import"/>
</dbReference>
<evidence type="ECO:0000256" key="7">
    <source>
        <dbReference type="ARBA" id="ARBA00022840"/>
    </source>
</evidence>
<dbReference type="InterPro" id="IPR003439">
    <property type="entry name" value="ABC_transporter-like_ATP-bd"/>
</dbReference>
<keyword evidence="12" id="KW-1185">Reference proteome</keyword>
<dbReference type="Pfam" id="PF00005">
    <property type="entry name" value="ABC_tran"/>
    <property type="match status" value="1"/>
</dbReference>
<dbReference type="PANTHER" id="PTHR43297:SF14">
    <property type="entry name" value="ATPASE AAA-TYPE CORE DOMAIN-CONTAINING PROTEIN"/>
    <property type="match status" value="1"/>
</dbReference>